<evidence type="ECO:0000313" key="5">
    <source>
        <dbReference type="EMBL" id="GAA2106007.1"/>
    </source>
</evidence>
<dbReference type="EMBL" id="BAAAPZ010000019">
    <property type="protein sequence ID" value="GAA2106007.1"/>
    <property type="molecule type" value="Genomic_DNA"/>
</dbReference>
<evidence type="ECO:0000313" key="6">
    <source>
        <dbReference type="Proteomes" id="UP001500984"/>
    </source>
</evidence>
<reference evidence="5 6" key="1">
    <citation type="journal article" date="2019" name="Int. J. Syst. Evol. Microbiol.">
        <title>The Global Catalogue of Microorganisms (GCM) 10K type strain sequencing project: providing services to taxonomists for standard genome sequencing and annotation.</title>
        <authorList>
            <consortium name="The Broad Institute Genomics Platform"/>
            <consortium name="The Broad Institute Genome Sequencing Center for Infectious Disease"/>
            <person name="Wu L."/>
            <person name="Ma J."/>
        </authorList>
    </citation>
    <scope>NUCLEOTIDE SEQUENCE [LARGE SCALE GENOMIC DNA]</scope>
    <source>
        <strain evidence="5 6">JCM 15900</strain>
    </source>
</reference>
<evidence type="ECO:0000259" key="3">
    <source>
        <dbReference type="Pfam" id="PF11774"/>
    </source>
</evidence>
<dbReference type="Proteomes" id="UP001500984">
    <property type="component" value="Unassembled WGS sequence"/>
</dbReference>
<feature type="domain" description="Lsr2 DNA-binding" evidence="4">
    <location>
        <begin position="79"/>
        <end position="114"/>
    </location>
</feature>
<dbReference type="Pfam" id="PF11774">
    <property type="entry name" value="Lsr2"/>
    <property type="match status" value="1"/>
</dbReference>
<dbReference type="Pfam" id="PF23359">
    <property type="entry name" value="Lsr2_DNA-bd"/>
    <property type="match status" value="1"/>
</dbReference>
<evidence type="ECO:0000259" key="4">
    <source>
        <dbReference type="Pfam" id="PF23359"/>
    </source>
</evidence>
<dbReference type="InterPro" id="IPR055370">
    <property type="entry name" value="Lsr2_DNA-bd"/>
</dbReference>
<dbReference type="InterPro" id="IPR036625">
    <property type="entry name" value="E3-bd_dom_sf"/>
</dbReference>
<evidence type="ECO:0000256" key="2">
    <source>
        <dbReference type="SAM" id="MobiDB-lite"/>
    </source>
</evidence>
<gene>
    <name evidence="5" type="ORF">GCM10009823_31810</name>
</gene>
<organism evidence="5 6">
    <name type="scientific">Brevibacterium salitolerans</name>
    <dbReference type="NCBI Taxonomy" id="1403566"/>
    <lineage>
        <taxon>Bacteria</taxon>
        <taxon>Bacillati</taxon>
        <taxon>Actinomycetota</taxon>
        <taxon>Actinomycetes</taxon>
        <taxon>Micrococcales</taxon>
        <taxon>Brevibacteriaceae</taxon>
        <taxon>Brevibacterium</taxon>
    </lineage>
</organism>
<name>A0ABN2X8L6_9MICO</name>
<feature type="domain" description="Lsr2 dimerization" evidence="3">
    <location>
        <begin position="1"/>
        <end position="59"/>
    </location>
</feature>
<comment type="caution">
    <text evidence="5">The sequence shown here is derived from an EMBL/GenBank/DDBJ whole genome shotgun (WGS) entry which is preliminary data.</text>
</comment>
<dbReference type="Gene3D" id="3.30.60.230">
    <property type="entry name" value="Lsr2, dimerization domain"/>
    <property type="match status" value="1"/>
</dbReference>
<dbReference type="Gene3D" id="4.10.320.10">
    <property type="entry name" value="E3-binding domain"/>
    <property type="match status" value="1"/>
</dbReference>
<protein>
    <submittedName>
        <fullName evidence="5">Lsr2 family protein</fullName>
    </submittedName>
</protein>
<proteinExistence type="predicted"/>
<evidence type="ECO:0000256" key="1">
    <source>
        <dbReference type="ARBA" id="ARBA00023125"/>
    </source>
</evidence>
<keyword evidence="6" id="KW-1185">Reference proteome</keyword>
<sequence>MARQVVETFVSDISGASGEDVRTVAFGLDDRRYEIDLTEAEDAKLREALEPYLAVARKASAAAAPARERASQSSGSGYSREELADARQWLKLRGYEVSDRGRIKAALLKEWEDAGRPSGN</sequence>
<keyword evidence="1" id="KW-0238">DNA-binding</keyword>
<accession>A0ABN2X8L6</accession>
<dbReference type="InterPro" id="IPR042261">
    <property type="entry name" value="Lsr2-like_dimerization"/>
</dbReference>
<dbReference type="InterPro" id="IPR024412">
    <property type="entry name" value="Lsr2_dim_dom"/>
</dbReference>
<feature type="region of interest" description="Disordered" evidence="2">
    <location>
        <begin position="61"/>
        <end position="82"/>
    </location>
</feature>